<keyword evidence="5 13" id="KW-0963">Cytoplasm</keyword>
<dbReference type="InterPro" id="IPR036388">
    <property type="entry name" value="WH-like_DNA-bd_sf"/>
</dbReference>
<dbReference type="Gene3D" id="3.30.1490.190">
    <property type="match status" value="1"/>
</dbReference>
<keyword evidence="7 12" id="KW-0479">Metal-binding</keyword>
<keyword evidence="12 13" id="KW-0408">Iron</keyword>
<dbReference type="EMBL" id="CP046620">
    <property type="protein sequence ID" value="QHQ36781.1"/>
    <property type="molecule type" value="Genomic_DNA"/>
</dbReference>
<dbReference type="RefSeq" id="WP_161863325.1">
    <property type="nucleotide sequence ID" value="NZ_CP046620.1"/>
</dbReference>
<name>A0A6P1T4T1_9RHOB</name>
<evidence type="ECO:0000256" key="13">
    <source>
        <dbReference type="RuleBase" id="RU364037"/>
    </source>
</evidence>
<dbReference type="Pfam" id="PF01475">
    <property type="entry name" value="FUR"/>
    <property type="match status" value="1"/>
</dbReference>
<dbReference type="GO" id="GO:0008270">
    <property type="term" value="F:zinc ion binding"/>
    <property type="evidence" value="ECO:0007669"/>
    <property type="project" value="TreeGrafter"/>
</dbReference>
<keyword evidence="6 13" id="KW-0678">Repressor</keyword>
<comment type="subunit">
    <text evidence="3 13">Homodimer.</text>
</comment>
<keyword evidence="9 13" id="KW-0805">Transcription regulation</keyword>
<comment type="cofactor">
    <cofactor evidence="12">
        <name>Mn(2+)</name>
        <dbReference type="ChEBI" id="CHEBI:29035"/>
    </cofactor>
    <cofactor evidence="12">
        <name>Fe(2+)</name>
        <dbReference type="ChEBI" id="CHEBI:29033"/>
    </cofactor>
    <text evidence="12">Binds 1 Mn(2+) or Fe(2+) ion per subunit.</text>
</comment>
<dbReference type="GO" id="GO:1900376">
    <property type="term" value="P:regulation of secondary metabolite biosynthetic process"/>
    <property type="evidence" value="ECO:0007669"/>
    <property type="project" value="TreeGrafter"/>
</dbReference>
<dbReference type="FunFam" id="1.10.10.10:FF:000051">
    <property type="entry name" value="Fur family transcriptional regulator"/>
    <property type="match status" value="1"/>
</dbReference>
<evidence type="ECO:0000256" key="7">
    <source>
        <dbReference type="ARBA" id="ARBA00022723"/>
    </source>
</evidence>
<dbReference type="KEGG" id="amaq:GO499_17150"/>
<sequence>MTDIEKRAQEMEEALRADGVRLTRQRSALLQVLAESGDHPDANELHRRAQAVDESVSLATVYRTLTVLEDQGVIHRHAFEGGGARFEAADMPHHDHLIDVETGDVVEFRSDKIEQLQAEIAREYGYELVHHKLELYCRKTSGNGS</sequence>
<dbReference type="InterPro" id="IPR036390">
    <property type="entry name" value="WH_DNA-bd_sf"/>
</dbReference>
<evidence type="ECO:0000256" key="5">
    <source>
        <dbReference type="ARBA" id="ARBA00022490"/>
    </source>
</evidence>
<proteinExistence type="inferred from homology"/>
<dbReference type="GO" id="GO:0045892">
    <property type="term" value="P:negative regulation of DNA-templated transcription"/>
    <property type="evidence" value="ECO:0007669"/>
    <property type="project" value="TreeGrafter"/>
</dbReference>
<evidence type="ECO:0000256" key="2">
    <source>
        <dbReference type="ARBA" id="ARBA00007957"/>
    </source>
</evidence>
<evidence type="ECO:0000256" key="1">
    <source>
        <dbReference type="ARBA" id="ARBA00004496"/>
    </source>
</evidence>
<accession>A0A6P1T4T1</accession>
<gene>
    <name evidence="13" type="primary">fur</name>
    <name evidence="14" type="ORF">GO499_17150</name>
</gene>
<dbReference type="GO" id="GO:0003700">
    <property type="term" value="F:DNA-binding transcription factor activity"/>
    <property type="evidence" value="ECO:0007669"/>
    <property type="project" value="UniProtKB-UniRule"/>
</dbReference>
<keyword evidence="8 13" id="KW-0862">Zinc</keyword>
<dbReference type="Gene3D" id="1.10.10.10">
    <property type="entry name" value="Winged helix-like DNA-binding domain superfamily/Winged helix DNA-binding domain"/>
    <property type="match status" value="1"/>
</dbReference>
<evidence type="ECO:0000256" key="4">
    <source>
        <dbReference type="ARBA" id="ARBA00020910"/>
    </source>
</evidence>
<evidence type="ECO:0000256" key="3">
    <source>
        <dbReference type="ARBA" id="ARBA00011738"/>
    </source>
</evidence>
<evidence type="ECO:0000313" key="15">
    <source>
        <dbReference type="Proteomes" id="UP000464495"/>
    </source>
</evidence>
<dbReference type="AlphaFoldDB" id="A0A6P1T4T1"/>
<comment type="subcellular location">
    <subcellularLocation>
        <location evidence="1 13">Cytoplasm</location>
    </subcellularLocation>
</comment>
<feature type="binding site" evidence="12">
    <location>
        <position position="131"/>
    </location>
    <ligand>
        <name>Fe cation</name>
        <dbReference type="ChEBI" id="CHEBI:24875"/>
    </ligand>
</feature>
<evidence type="ECO:0000313" key="14">
    <source>
        <dbReference type="EMBL" id="QHQ36781.1"/>
    </source>
</evidence>
<dbReference type="SUPFAM" id="SSF46785">
    <property type="entry name" value="Winged helix' DNA-binding domain"/>
    <property type="match status" value="1"/>
</dbReference>
<dbReference type="GO" id="GO:0000976">
    <property type="term" value="F:transcription cis-regulatory region binding"/>
    <property type="evidence" value="ECO:0007669"/>
    <property type="project" value="TreeGrafter"/>
</dbReference>
<comment type="similarity">
    <text evidence="2 13">Belongs to the Fur family.</text>
</comment>
<keyword evidence="10 13" id="KW-0238">DNA-binding</keyword>
<dbReference type="GO" id="GO:0005829">
    <property type="term" value="C:cytosol"/>
    <property type="evidence" value="ECO:0007669"/>
    <property type="project" value="TreeGrafter"/>
</dbReference>
<evidence type="ECO:0000256" key="11">
    <source>
        <dbReference type="ARBA" id="ARBA00023163"/>
    </source>
</evidence>
<dbReference type="InterPro" id="IPR002481">
    <property type="entry name" value="FUR"/>
</dbReference>
<feature type="binding site" evidence="12">
    <location>
        <position position="93"/>
    </location>
    <ligand>
        <name>Fe cation</name>
        <dbReference type="ChEBI" id="CHEBI:24875"/>
    </ligand>
</feature>
<evidence type="ECO:0000256" key="6">
    <source>
        <dbReference type="ARBA" id="ARBA00022491"/>
    </source>
</evidence>
<organism evidence="14 15">
    <name type="scientific">Algicella marina</name>
    <dbReference type="NCBI Taxonomy" id="2683284"/>
    <lineage>
        <taxon>Bacteria</taxon>
        <taxon>Pseudomonadati</taxon>
        <taxon>Pseudomonadota</taxon>
        <taxon>Alphaproteobacteria</taxon>
        <taxon>Rhodobacterales</taxon>
        <taxon>Paracoccaceae</taxon>
        <taxon>Algicella</taxon>
    </lineage>
</organism>
<protein>
    <recommendedName>
        <fullName evidence="4 13">Ferric uptake regulation protein</fullName>
    </recommendedName>
</protein>
<feature type="binding site" evidence="12">
    <location>
        <position position="114"/>
    </location>
    <ligand>
        <name>Fe cation</name>
        <dbReference type="ChEBI" id="CHEBI:24875"/>
    </ligand>
</feature>
<evidence type="ECO:0000256" key="9">
    <source>
        <dbReference type="ARBA" id="ARBA00023015"/>
    </source>
</evidence>
<dbReference type="PANTHER" id="PTHR33202:SF2">
    <property type="entry name" value="FERRIC UPTAKE REGULATION PROTEIN"/>
    <property type="match status" value="1"/>
</dbReference>
<dbReference type="Proteomes" id="UP000464495">
    <property type="component" value="Chromosome"/>
</dbReference>
<feature type="binding site" evidence="12">
    <location>
        <position position="95"/>
    </location>
    <ligand>
        <name>Fe cation</name>
        <dbReference type="ChEBI" id="CHEBI:24875"/>
    </ligand>
</feature>
<keyword evidence="15" id="KW-1185">Reference proteome</keyword>
<keyword evidence="11 13" id="KW-0804">Transcription</keyword>
<evidence type="ECO:0000256" key="10">
    <source>
        <dbReference type="ARBA" id="ARBA00023125"/>
    </source>
</evidence>
<dbReference type="CDD" id="cd07153">
    <property type="entry name" value="Fur_like"/>
    <property type="match status" value="1"/>
</dbReference>
<evidence type="ECO:0000256" key="8">
    <source>
        <dbReference type="ARBA" id="ARBA00022833"/>
    </source>
</evidence>
<dbReference type="PANTHER" id="PTHR33202">
    <property type="entry name" value="ZINC UPTAKE REGULATION PROTEIN"/>
    <property type="match status" value="1"/>
</dbReference>
<reference evidence="14 15" key="1">
    <citation type="submission" date="2019-12" db="EMBL/GenBank/DDBJ databases">
        <title>Complete genome sequence of Algicella marina strain 9Alg 56(T) isolated from the red alga Tichocarpus crinitus.</title>
        <authorList>
            <person name="Kim S.-G."/>
            <person name="Nedashkovskaya O.I."/>
        </authorList>
    </citation>
    <scope>NUCLEOTIDE SEQUENCE [LARGE SCALE GENOMIC DNA]</scope>
    <source>
        <strain evidence="14 15">9Alg 56</strain>
    </source>
</reference>
<dbReference type="InterPro" id="IPR043135">
    <property type="entry name" value="Fur_C"/>
</dbReference>
<evidence type="ECO:0000256" key="12">
    <source>
        <dbReference type="PIRSR" id="PIRSR602481-2"/>
    </source>
</evidence>